<dbReference type="Gene3D" id="3.30.450.20">
    <property type="entry name" value="PAS domain"/>
    <property type="match status" value="1"/>
</dbReference>
<dbReference type="InterPro" id="IPR000700">
    <property type="entry name" value="PAS-assoc_C"/>
</dbReference>
<dbReference type="PRINTS" id="PR00344">
    <property type="entry name" value="BCTRLSENSOR"/>
</dbReference>
<proteinExistence type="predicted"/>
<dbReference type="InterPro" id="IPR013655">
    <property type="entry name" value="PAS_fold_3"/>
</dbReference>
<keyword evidence="3" id="KW-0597">Phosphoprotein</keyword>
<dbReference type="PROSITE" id="PS50113">
    <property type="entry name" value="PAC"/>
    <property type="match status" value="1"/>
</dbReference>
<keyword evidence="8" id="KW-0902">Two-component regulatory system</keyword>
<gene>
    <name evidence="12" type="ORF">ACFFK0_10390</name>
</gene>
<dbReference type="SMART" id="SM00091">
    <property type="entry name" value="PAS"/>
    <property type="match status" value="1"/>
</dbReference>
<dbReference type="Proteomes" id="UP001589776">
    <property type="component" value="Unassembled WGS sequence"/>
</dbReference>
<evidence type="ECO:0000256" key="8">
    <source>
        <dbReference type="ARBA" id="ARBA00023012"/>
    </source>
</evidence>
<dbReference type="SMART" id="SM00387">
    <property type="entry name" value="HATPase_c"/>
    <property type="match status" value="1"/>
</dbReference>
<dbReference type="RefSeq" id="WP_377470098.1">
    <property type="nucleotide sequence ID" value="NZ_JBHLWN010000039.1"/>
</dbReference>
<dbReference type="PROSITE" id="PS50109">
    <property type="entry name" value="HIS_KIN"/>
    <property type="match status" value="1"/>
</dbReference>
<accession>A0ABV6DJP1</accession>
<reference evidence="12 13" key="1">
    <citation type="submission" date="2024-09" db="EMBL/GenBank/DDBJ databases">
        <authorList>
            <person name="Sun Q."/>
            <person name="Mori K."/>
        </authorList>
    </citation>
    <scope>NUCLEOTIDE SEQUENCE [LARGE SCALE GENOMIC DNA]</scope>
    <source>
        <strain evidence="12 13">CCM 7759</strain>
    </source>
</reference>
<feature type="domain" description="Histidine kinase" evidence="9">
    <location>
        <begin position="147"/>
        <end position="350"/>
    </location>
</feature>
<evidence type="ECO:0000256" key="3">
    <source>
        <dbReference type="ARBA" id="ARBA00022553"/>
    </source>
</evidence>
<evidence type="ECO:0000256" key="4">
    <source>
        <dbReference type="ARBA" id="ARBA00022679"/>
    </source>
</evidence>
<evidence type="ECO:0000313" key="13">
    <source>
        <dbReference type="Proteomes" id="UP001589776"/>
    </source>
</evidence>
<dbReference type="InterPro" id="IPR036097">
    <property type="entry name" value="HisK_dim/P_sf"/>
</dbReference>
<dbReference type="InterPro" id="IPR003594">
    <property type="entry name" value="HATPase_dom"/>
</dbReference>
<comment type="catalytic activity">
    <reaction evidence="1">
        <text>ATP + protein L-histidine = ADP + protein N-phospho-L-histidine.</text>
        <dbReference type="EC" id="2.7.13.3"/>
    </reaction>
</comment>
<dbReference type="InterPro" id="IPR001610">
    <property type="entry name" value="PAC"/>
</dbReference>
<dbReference type="SUPFAM" id="SSF55874">
    <property type="entry name" value="ATPase domain of HSP90 chaperone/DNA topoisomerase II/histidine kinase"/>
    <property type="match status" value="1"/>
</dbReference>
<dbReference type="CDD" id="cd00075">
    <property type="entry name" value="HATPase"/>
    <property type="match status" value="1"/>
</dbReference>
<keyword evidence="6" id="KW-0418">Kinase</keyword>
<sequence length="350" mass="39249">MITEINSDALFFATALQHAPIGMALTSPTGKWLRANRSLCDILGYSEEELMNCTFQDITHPDDIKKSLEEFQQIVEGKACTLQVKKRYVHKDGHTIWVLVHASRVVIDDSGAAYFIAQIQDLTERKKAEELLHHSDKLSLAGQLAAGIAHEIRNPLTAIRGFLQLMKTEGVKPNYFEIVFSEFQRIELILAELLILAKPHETRMQRKDIVHLLRYIVTLMGSQALMSNVLIRFTSDLRTLYVLCDENQMKQVFINILKNAIDAMPDGGEARIEIQASEKEVQIVVIDHGCGIPPDKLMQIGQPFFTSKKQGTGLGMMMSFKIIENHGGSIHIESVVKQGTTVKVLLPIAC</sequence>
<dbReference type="EMBL" id="JBHLWN010000039">
    <property type="protein sequence ID" value="MFC0212869.1"/>
    <property type="molecule type" value="Genomic_DNA"/>
</dbReference>
<dbReference type="NCBIfam" id="TIGR00229">
    <property type="entry name" value="sensory_box"/>
    <property type="match status" value="1"/>
</dbReference>
<dbReference type="CDD" id="cd00082">
    <property type="entry name" value="HisKA"/>
    <property type="match status" value="1"/>
</dbReference>
<dbReference type="InterPro" id="IPR004358">
    <property type="entry name" value="Sig_transdc_His_kin-like_C"/>
</dbReference>
<dbReference type="Pfam" id="PF08447">
    <property type="entry name" value="PAS_3"/>
    <property type="match status" value="1"/>
</dbReference>
<keyword evidence="7 12" id="KW-0067">ATP-binding</keyword>
<dbReference type="EC" id="2.7.13.3" evidence="2"/>
<evidence type="ECO:0000256" key="6">
    <source>
        <dbReference type="ARBA" id="ARBA00022777"/>
    </source>
</evidence>
<organism evidence="12 13">
    <name type="scientific">Paenibacillus chartarius</name>
    <dbReference type="NCBI Taxonomy" id="747481"/>
    <lineage>
        <taxon>Bacteria</taxon>
        <taxon>Bacillati</taxon>
        <taxon>Bacillota</taxon>
        <taxon>Bacilli</taxon>
        <taxon>Bacillales</taxon>
        <taxon>Paenibacillaceae</taxon>
        <taxon>Paenibacillus</taxon>
    </lineage>
</organism>
<dbReference type="PANTHER" id="PTHR43065:SF34">
    <property type="entry name" value="SPORULATION KINASE A"/>
    <property type="match status" value="1"/>
</dbReference>
<dbReference type="Pfam" id="PF02518">
    <property type="entry name" value="HATPase_c"/>
    <property type="match status" value="1"/>
</dbReference>
<comment type="caution">
    <text evidence="12">The sequence shown here is derived from an EMBL/GenBank/DDBJ whole genome shotgun (WGS) entry which is preliminary data.</text>
</comment>
<dbReference type="Pfam" id="PF00512">
    <property type="entry name" value="HisKA"/>
    <property type="match status" value="1"/>
</dbReference>
<evidence type="ECO:0000256" key="7">
    <source>
        <dbReference type="ARBA" id="ARBA00022840"/>
    </source>
</evidence>
<feature type="domain" description="PAC" evidence="11">
    <location>
        <begin position="82"/>
        <end position="134"/>
    </location>
</feature>
<dbReference type="PROSITE" id="PS50112">
    <property type="entry name" value="PAS"/>
    <property type="match status" value="1"/>
</dbReference>
<dbReference type="SUPFAM" id="SSF47384">
    <property type="entry name" value="Homodimeric domain of signal transducing histidine kinase"/>
    <property type="match status" value="1"/>
</dbReference>
<evidence type="ECO:0000259" key="10">
    <source>
        <dbReference type="PROSITE" id="PS50112"/>
    </source>
</evidence>
<keyword evidence="5" id="KW-0547">Nucleotide-binding</keyword>
<evidence type="ECO:0000256" key="2">
    <source>
        <dbReference type="ARBA" id="ARBA00012438"/>
    </source>
</evidence>
<feature type="domain" description="PAS" evidence="10">
    <location>
        <begin position="8"/>
        <end position="78"/>
    </location>
</feature>
<dbReference type="Gene3D" id="1.10.287.130">
    <property type="match status" value="1"/>
</dbReference>
<name>A0ABV6DJP1_9BACL</name>
<dbReference type="SUPFAM" id="SSF55785">
    <property type="entry name" value="PYP-like sensor domain (PAS domain)"/>
    <property type="match status" value="1"/>
</dbReference>
<dbReference type="InterPro" id="IPR036890">
    <property type="entry name" value="HATPase_C_sf"/>
</dbReference>
<dbReference type="InterPro" id="IPR000014">
    <property type="entry name" value="PAS"/>
</dbReference>
<dbReference type="CDD" id="cd00130">
    <property type="entry name" value="PAS"/>
    <property type="match status" value="1"/>
</dbReference>
<dbReference type="GO" id="GO:0005524">
    <property type="term" value="F:ATP binding"/>
    <property type="evidence" value="ECO:0007669"/>
    <property type="project" value="UniProtKB-KW"/>
</dbReference>
<dbReference type="InterPro" id="IPR005467">
    <property type="entry name" value="His_kinase_dom"/>
</dbReference>
<evidence type="ECO:0000256" key="5">
    <source>
        <dbReference type="ARBA" id="ARBA00022741"/>
    </source>
</evidence>
<dbReference type="Gene3D" id="3.30.565.10">
    <property type="entry name" value="Histidine kinase-like ATPase, C-terminal domain"/>
    <property type="match status" value="1"/>
</dbReference>
<keyword evidence="4" id="KW-0808">Transferase</keyword>
<dbReference type="SMART" id="SM00086">
    <property type="entry name" value="PAC"/>
    <property type="match status" value="1"/>
</dbReference>
<dbReference type="InterPro" id="IPR003661">
    <property type="entry name" value="HisK_dim/P_dom"/>
</dbReference>
<protein>
    <recommendedName>
        <fullName evidence="2">histidine kinase</fullName>
        <ecNumber evidence="2">2.7.13.3</ecNumber>
    </recommendedName>
</protein>
<dbReference type="PANTHER" id="PTHR43065">
    <property type="entry name" value="SENSOR HISTIDINE KINASE"/>
    <property type="match status" value="1"/>
</dbReference>
<dbReference type="InterPro" id="IPR035965">
    <property type="entry name" value="PAS-like_dom_sf"/>
</dbReference>
<dbReference type="SMART" id="SM00388">
    <property type="entry name" value="HisKA"/>
    <property type="match status" value="1"/>
</dbReference>
<evidence type="ECO:0000313" key="12">
    <source>
        <dbReference type="EMBL" id="MFC0212869.1"/>
    </source>
</evidence>
<evidence type="ECO:0000259" key="9">
    <source>
        <dbReference type="PROSITE" id="PS50109"/>
    </source>
</evidence>
<evidence type="ECO:0000259" key="11">
    <source>
        <dbReference type="PROSITE" id="PS50113"/>
    </source>
</evidence>
<keyword evidence="13" id="KW-1185">Reference proteome</keyword>
<evidence type="ECO:0000256" key="1">
    <source>
        <dbReference type="ARBA" id="ARBA00000085"/>
    </source>
</evidence>